<dbReference type="Gene3D" id="3.40.50.2000">
    <property type="entry name" value="Glycogen Phosphorylase B"/>
    <property type="match status" value="2"/>
</dbReference>
<feature type="domain" description="Glycosyl transferase family 1" evidence="1">
    <location>
        <begin position="182"/>
        <end position="345"/>
    </location>
</feature>
<feature type="domain" description="Glycosyltransferase subfamily 4-like N-terminal" evidence="2">
    <location>
        <begin position="13"/>
        <end position="170"/>
    </location>
</feature>
<dbReference type="Pfam" id="PF13439">
    <property type="entry name" value="Glyco_transf_4"/>
    <property type="match status" value="1"/>
</dbReference>
<dbReference type="EC" id="2.4.-.-" evidence="3"/>
<dbReference type="GO" id="GO:0016757">
    <property type="term" value="F:glycosyltransferase activity"/>
    <property type="evidence" value="ECO:0007669"/>
    <property type="project" value="UniProtKB-KW"/>
</dbReference>
<keyword evidence="3" id="KW-0808">Transferase</keyword>
<dbReference type="EMBL" id="JAXOFX010000001">
    <property type="protein sequence ID" value="MDZ5470439.1"/>
    <property type="molecule type" value="Genomic_DNA"/>
</dbReference>
<name>A0ABU5ITF7_9BACI</name>
<dbReference type="Proteomes" id="UP001290455">
    <property type="component" value="Unassembled WGS sequence"/>
</dbReference>
<evidence type="ECO:0000313" key="3">
    <source>
        <dbReference type="EMBL" id="MDZ5470439.1"/>
    </source>
</evidence>
<dbReference type="SUPFAM" id="SSF53756">
    <property type="entry name" value="UDP-Glycosyltransferase/glycogen phosphorylase"/>
    <property type="match status" value="1"/>
</dbReference>
<dbReference type="Pfam" id="PF00534">
    <property type="entry name" value="Glycos_transf_1"/>
    <property type="match status" value="1"/>
</dbReference>
<sequence>MINILFLITGLNVGGAEMQVYQLIKKLKTDERYNPIVVSMLEPGPIGEKLLEANVKVYTLNMQRGKVNISSIIRLIKFIKNEHIQIIHSHLFHANILARMIKIINPSLKVVTTIHNINIGGRLRELSLKFTNFFSDINTVISEKARNYFVNARIFSEKNLKHIPNGVNLNEFHLNSDLRADTKEKLGIRDDFTFLAVGRLEQQKNYPSLLKAFSIVLETNPKSRLLIAGTGPLEYELRGIADELGISNHITFLGFRRDIQALMNASDAYVMSSSWEGMPIVLLEASAVGLPIVCTDVGGNSEVVVNGYTGFLVKPDCPISLANMLKELIKLPEEERRKIGEKAKTHIKDNYELDVIVDKWKAEYNRVLKQEVSN</sequence>
<dbReference type="InterPro" id="IPR001296">
    <property type="entry name" value="Glyco_trans_1"/>
</dbReference>
<evidence type="ECO:0000259" key="1">
    <source>
        <dbReference type="Pfam" id="PF00534"/>
    </source>
</evidence>
<dbReference type="PANTHER" id="PTHR12526:SF637">
    <property type="entry name" value="GLYCOSYLTRANSFERASE EPSF-RELATED"/>
    <property type="match status" value="1"/>
</dbReference>
<evidence type="ECO:0000259" key="2">
    <source>
        <dbReference type="Pfam" id="PF13439"/>
    </source>
</evidence>
<dbReference type="RefSeq" id="WP_322444740.1">
    <property type="nucleotide sequence ID" value="NZ_JAXOFX010000001.1"/>
</dbReference>
<keyword evidence="4" id="KW-1185">Reference proteome</keyword>
<protein>
    <submittedName>
        <fullName evidence="3">Glycosyltransferase</fullName>
        <ecNumber evidence="3">2.4.-.-</ecNumber>
    </submittedName>
</protein>
<organism evidence="3 4">
    <name type="scientific">Robertmurraya mangrovi</name>
    <dbReference type="NCBI Taxonomy" id="3098077"/>
    <lineage>
        <taxon>Bacteria</taxon>
        <taxon>Bacillati</taxon>
        <taxon>Bacillota</taxon>
        <taxon>Bacilli</taxon>
        <taxon>Bacillales</taxon>
        <taxon>Bacillaceae</taxon>
        <taxon>Robertmurraya</taxon>
    </lineage>
</organism>
<evidence type="ECO:0000313" key="4">
    <source>
        <dbReference type="Proteomes" id="UP001290455"/>
    </source>
</evidence>
<keyword evidence="3" id="KW-0328">Glycosyltransferase</keyword>
<dbReference type="InterPro" id="IPR028098">
    <property type="entry name" value="Glyco_trans_4-like_N"/>
</dbReference>
<reference evidence="3 4" key="1">
    <citation type="submission" date="2023-11" db="EMBL/GenBank/DDBJ databases">
        <title>Bacillus jintuensis, isolated from a mudflat on the Beibu Gulf coast.</title>
        <authorList>
            <person name="Li M."/>
        </authorList>
    </citation>
    <scope>NUCLEOTIDE SEQUENCE [LARGE SCALE GENOMIC DNA]</scope>
    <source>
        <strain evidence="3 4">31A1R</strain>
    </source>
</reference>
<gene>
    <name evidence="3" type="ORF">SM124_01635</name>
</gene>
<comment type="caution">
    <text evidence="3">The sequence shown here is derived from an EMBL/GenBank/DDBJ whole genome shotgun (WGS) entry which is preliminary data.</text>
</comment>
<accession>A0ABU5ITF7</accession>
<proteinExistence type="predicted"/>
<dbReference type="PANTHER" id="PTHR12526">
    <property type="entry name" value="GLYCOSYLTRANSFERASE"/>
    <property type="match status" value="1"/>
</dbReference>